<name>A0ABN7VJ47_GIGMA</name>
<proteinExistence type="predicted"/>
<feature type="region of interest" description="Disordered" evidence="1">
    <location>
        <begin position="159"/>
        <end position="201"/>
    </location>
</feature>
<dbReference type="EMBL" id="CAJVQB010016132">
    <property type="protein sequence ID" value="CAG8778512.1"/>
    <property type="molecule type" value="Genomic_DNA"/>
</dbReference>
<evidence type="ECO:0000256" key="1">
    <source>
        <dbReference type="SAM" id="MobiDB-lite"/>
    </source>
</evidence>
<keyword evidence="3" id="KW-1185">Reference proteome</keyword>
<accession>A0ABN7VJ47</accession>
<gene>
    <name evidence="2" type="ORF">GMARGA_LOCUS19383</name>
</gene>
<evidence type="ECO:0000313" key="3">
    <source>
        <dbReference type="Proteomes" id="UP000789901"/>
    </source>
</evidence>
<dbReference type="Proteomes" id="UP000789901">
    <property type="component" value="Unassembled WGS sequence"/>
</dbReference>
<reference evidence="2 3" key="1">
    <citation type="submission" date="2021-06" db="EMBL/GenBank/DDBJ databases">
        <authorList>
            <person name="Kallberg Y."/>
            <person name="Tangrot J."/>
            <person name="Rosling A."/>
        </authorList>
    </citation>
    <scope>NUCLEOTIDE SEQUENCE [LARGE SCALE GENOMIC DNA]</scope>
    <source>
        <strain evidence="2 3">120-4 pot B 10/14</strain>
    </source>
</reference>
<organism evidence="2 3">
    <name type="scientific">Gigaspora margarita</name>
    <dbReference type="NCBI Taxonomy" id="4874"/>
    <lineage>
        <taxon>Eukaryota</taxon>
        <taxon>Fungi</taxon>
        <taxon>Fungi incertae sedis</taxon>
        <taxon>Mucoromycota</taxon>
        <taxon>Glomeromycotina</taxon>
        <taxon>Glomeromycetes</taxon>
        <taxon>Diversisporales</taxon>
        <taxon>Gigasporaceae</taxon>
        <taxon>Gigaspora</taxon>
    </lineage>
</organism>
<protein>
    <submittedName>
        <fullName evidence="2">6444_t:CDS:1</fullName>
    </submittedName>
</protein>
<feature type="non-terminal residue" evidence="2">
    <location>
        <position position="213"/>
    </location>
</feature>
<comment type="caution">
    <text evidence="2">The sequence shown here is derived from an EMBL/GenBank/DDBJ whole genome shotgun (WGS) entry which is preliminary data.</text>
</comment>
<sequence>MFTSNYAAFHIMLISRRWCIDEKQIEPKSQTREHSFVIELGNNKNPNIPVHEQSFPNLLFCLPNISFGDIHTKINYRKAYVTISGLSKKTIQTGLDSGSNAIQELKNFINGFIFKYIPKKRERKNMKQHEDEDEATSDSSFSDDDFVLIEYPVVHPKSGASKKKKIKGSHEFASTNKSKQSLEVRKNRKSNQCQQYQNTGHNKANCEAWHKWE</sequence>
<evidence type="ECO:0000313" key="2">
    <source>
        <dbReference type="EMBL" id="CAG8778512.1"/>
    </source>
</evidence>
<feature type="compositionally biased region" description="Polar residues" evidence="1">
    <location>
        <begin position="190"/>
        <end position="201"/>
    </location>
</feature>